<dbReference type="InterPro" id="IPR011711">
    <property type="entry name" value="GntR_C"/>
</dbReference>
<dbReference type="PANTHER" id="PTHR43537:SF24">
    <property type="entry name" value="GLUCONATE OPERON TRANSCRIPTIONAL REPRESSOR"/>
    <property type="match status" value="1"/>
</dbReference>
<name>A0A7C8BMS8_9MICO</name>
<evidence type="ECO:0000313" key="6">
    <source>
        <dbReference type="EMBL" id="KAB1631705.1"/>
    </source>
</evidence>
<dbReference type="RefSeq" id="WP_158036558.1">
    <property type="nucleotide sequence ID" value="NZ_BAAAZV010000011.1"/>
</dbReference>
<dbReference type="SUPFAM" id="SSF48008">
    <property type="entry name" value="GntR ligand-binding domain-like"/>
    <property type="match status" value="1"/>
</dbReference>
<reference evidence="6 7" key="1">
    <citation type="submission" date="2019-09" db="EMBL/GenBank/DDBJ databases">
        <title>Phylogeny of genus Pseudoclavibacter and closely related genus.</title>
        <authorList>
            <person name="Li Y."/>
        </authorList>
    </citation>
    <scope>NUCLEOTIDE SEQUENCE [LARGE SCALE GENOMIC DNA]</scope>
    <source>
        <strain evidence="6 7">JCM 16921</strain>
    </source>
</reference>
<dbReference type="Gene3D" id="1.20.120.530">
    <property type="entry name" value="GntR ligand-binding domain-like"/>
    <property type="match status" value="1"/>
</dbReference>
<feature type="region of interest" description="Disordered" evidence="4">
    <location>
        <begin position="231"/>
        <end position="268"/>
    </location>
</feature>
<evidence type="ECO:0000256" key="3">
    <source>
        <dbReference type="ARBA" id="ARBA00023163"/>
    </source>
</evidence>
<feature type="domain" description="HTH gntR-type" evidence="5">
    <location>
        <begin position="1"/>
        <end position="73"/>
    </location>
</feature>
<dbReference type="CDD" id="cd07377">
    <property type="entry name" value="WHTH_GntR"/>
    <property type="match status" value="1"/>
</dbReference>
<accession>A0A7C8BMS8</accession>
<feature type="compositionally biased region" description="Basic and acidic residues" evidence="4">
    <location>
        <begin position="243"/>
        <end position="268"/>
    </location>
</feature>
<evidence type="ECO:0000259" key="5">
    <source>
        <dbReference type="PROSITE" id="PS50949"/>
    </source>
</evidence>
<keyword evidence="1" id="KW-0805">Transcription regulation</keyword>
<keyword evidence="7" id="KW-1185">Reference proteome</keyword>
<keyword evidence="2" id="KW-0238">DNA-binding</keyword>
<dbReference type="Gene3D" id="1.10.10.10">
    <property type="entry name" value="Winged helix-like DNA-binding domain superfamily/Winged helix DNA-binding domain"/>
    <property type="match status" value="1"/>
</dbReference>
<dbReference type="InterPro" id="IPR000524">
    <property type="entry name" value="Tscrpt_reg_HTH_GntR"/>
</dbReference>
<dbReference type="InterPro" id="IPR036390">
    <property type="entry name" value="WH_DNA-bd_sf"/>
</dbReference>
<proteinExistence type="predicted"/>
<dbReference type="SMART" id="SM00895">
    <property type="entry name" value="FCD"/>
    <property type="match status" value="1"/>
</dbReference>
<evidence type="ECO:0000313" key="7">
    <source>
        <dbReference type="Proteomes" id="UP000481339"/>
    </source>
</evidence>
<gene>
    <name evidence="6" type="ORF">F8O02_07110</name>
</gene>
<dbReference type="EMBL" id="WBKA01000005">
    <property type="protein sequence ID" value="KAB1631705.1"/>
    <property type="molecule type" value="Genomic_DNA"/>
</dbReference>
<dbReference type="Pfam" id="PF07729">
    <property type="entry name" value="FCD"/>
    <property type="match status" value="1"/>
</dbReference>
<dbReference type="AlphaFoldDB" id="A0A7C8BMS8"/>
<evidence type="ECO:0000256" key="2">
    <source>
        <dbReference type="ARBA" id="ARBA00023125"/>
    </source>
</evidence>
<dbReference type="GO" id="GO:0003700">
    <property type="term" value="F:DNA-binding transcription factor activity"/>
    <property type="evidence" value="ECO:0007669"/>
    <property type="project" value="InterPro"/>
</dbReference>
<organism evidence="6 7">
    <name type="scientific">Pseudoclavibacter caeni</name>
    <dbReference type="NCBI Taxonomy" id="908846"/>
    <lineage>
        <taxon>Bacteria</taxon>
        <taxon>Bacillati</taxon>
        <taxon>Actinomycetota</taxon>
        <taxon>Actinomycetes</taxon>
        <taxon>Micrococcales</taxon>
        <taxon>Microbacteriaceae</taxon>
        <taxon>Pseudoclavibacter</taxon>
    </lineage>
</organism>
<keyword evidence="3" id="KW-0804">Transcription</keyword>
<dbReference type="Pfam" id="PF00392">
    <property type="entry name" value="GntR"/>
    <property type="match status" value="1"/>
</dbReference>
<dbReference type="PRINTS" id="PR00035">
    <property type="entry name" value="HTHGNTR"/>
</dbReference>
<dbReference type="OrthoDB" id="3567645at2"/>
<evidence type="ECO:0000256" key="4">
    <source>
        <dbReference type="SAM" id="MobiDB-lite"/>
    </source>
</evidence>
<dbReference type="InterPro" id="IPR036388">
    <property type="entry name" value="WH-like_DNA-bd_sf"/>
</dbReference>
<dbReference type="PANTHER" id="PTHR43537">
    <property type="entry name" value="TRANSCRIPTIONAL REGULATOR, GNTR FAMILY"/>
    <property type="match status" value="1"/>
</dbReference>
<evidence type="ECO:0000256" key="1">
    <source>
        <dbReference type="ARBA" id="ARBA00023015"/>
    </source>
</evidence>
<dbReference type="PROSITE" id="PS50949">
    <property type="entry name" value="HTH_GNTR"/>
    <property type="match status" value="1"/>
</dbReference>
<sequence>MRAHQTVLSWVRGQLASGALNVGDRLPGERLLAEQLGLSRSAVREGLRILEALGTVTSATGSGPKSGTIIVAQPQEALGLALSLQLSTRQVRFEDVVQTRLLLETWAATHARPDYDDWADAASLLERTAEPDLPVEQYLRLDAAFHAELARAAGNPLIATLMDGLRSAIADHTLERSRALPDWPTTADRLHAEHAAVLAALQEGRCDEAADLLQRHILGYWQLTERHHSGSPAVSVPMADVETEPRPPAERTVPVEERADRSDAGVSA</sequence>
<dbReference type="Proteomes" id="UP000481339">
    <property type="component" value="Unassembled WGS sequence"/>
</dbReference>
<dbReference type="InterPro" id="IPR008920">
    <property type="entry name" value="TF_FadR/GntR_C"/>
</dbReference>
<dbReference type="SUPFAM" id="SSF46785">
    <property type="entry name" value="Winged helix' DNA-binding domain"/>
    <property type="match status" value="1"/>
</dbReference>
<dbReference type="SMART" id="SM00345">
    <property type="entry name" value="HTH_GNTR"/>
    <property type="match status" value="1"/>
</dbReference>
<comment type="caution">
    <text evidence="6">The sequence shown here is derived from an EMBL/GenBank/DDBJ whole genome shotgun (WGS) entry which is preliminary data.</text>
</comment>
<dbReference type="GO" id="GO:0003677">
    <property type="term" value="F:DNA binding"/>
    <property type="evidence" value="ECO:0007669"/>
    <property type="project" value="UniProtKB-KW"/>
</dbReference>
<protein>
    <submittedName>
        <fullName evidence="6">FadR family transcriptional regulator</fullName>
    </submittedName>
</protein>